<comment type="caution">
    <text evidence="2">The sequence shown here is derived from an EMBL/GenBank/DDBJ whole genome shotgun (WGS) entry which is preliminary data.</text>
</comment>
<gene>
    <name evidence="2" type="ORF">INT45_002209</name>
</gene>
<dbReference type="Pfam" id="PF00069">
    <property type="entry name" value="Pkinase"/>
    <property type="match status" value="1"/>
</dbReference>
<dbReference type="SUPFAM" id="SSF56112">
    <property type="entry name" value="Protein kinase-like (PK-like)"/>
    <property type="match status" value="1"/>
</dbReference>
<organism evidence="2 3">
    <name type="scientific">Circinella minor</name>
    <dbReference type="NCBI Taxonomy" id="1195481"/>
    <lineage>
        <taxon>Eukaryota</taxon>
        <taxon>Fungi</taxon>
        <taxon>Fungi incertae sedis</taxon>
        <taxon>Mucoromycota</taxon>
        <taxon>Mucoromycotina</taxon>
        <taxon>Mucoromycetes</taxon>
        <taxon>Mucorales</taxon>
        <taxon>Lichtheimiaceae</taxon>
        <taxon>Circinella</taxon>
    </lineage>
</organism>
<name>A0A8H7SDS7_9FUNG</name>
<evidence type="ECO:0000313" key="2">
    <source>
        <dbReference type="EMBL" id="KAG2227524.1"/>
    </source>
</evidence>
<dbReference type="AlphaFoldDB" id="A0A8H7SDS7"/>
<feature type="non-terminal residue" evidence="2">
    <location>
        <position position="1"/>
    </location>
</feature>
<dbReference type="EMBL" id="JAEPRB010000006">
    <property type="protein sequence ID" value="KAG2227524.1"/>
    <property type="molecule type" value="Genomic_DNA"/>
</dbReference>
<evidence type="ECO:0000259" key="1">
    <source>
        <dbReference type="PROSITE" id="PS50011"/>
    </source>
</evidence>
<evidence type="ECO:0000313" key="3">
    <source>
        <dbReference type="Proteomes" id="UP000646827"/>
    </source>
</evidence>
<dbReference type="Proteomes" id="UP000646827">
    <property type="component" value="Unassembled WGS sequence"/>
</dbReference>
<dbReference type="PROSITE" id="PS50011">
    <property type="entry name" value="PROTEIN_KINASE_DOM"/>
    <property type="match status" value="1"/>
</dbReference>
<dbReference type="InterPro" id="IPR000719">
    <property type="entry name" value="Prot_kinase_dom"/>
</dbReference>
<accession>A0A8H7SDS7</accession>
<protein>
    <recommendedName>
        <fullName evidence="1">Protein kinase domain-containing protein</fullName>
    </recommendedName>
</protein>
<dbReference type="OrthoDB" id="407410at2759"/>
<dbReference type="Gene3D" id="3.30.200.20">
    <property type="entry name" value="Phosphorylase Kinase, domain 1"/>
    <property type="match status" value="1"/>
</dbReference>
<dbReference type="GO" id="GO:0004672">
    <property type="term" value="F:protein kinase activity"/>
    <property type="evidence" value="ECO:0007669"/>
    <property type="project" value="InterPro"/>
</dbReference>
<proteinExistence type="predicted"/>
<dbReference type="InterPro" id="IPR011009">
    <property type="entry name" value="Kinase-like_dom_sf"/>
</dbReference>
<sequence length="86" mass="9720">MITFSTCTTYRIILPPKFEVGTFQEEYNCGKLFGRGNFASVYQATQKEKTQEVAVKIITKSKFARRPKLLSSAIQEVGILMSLEAH</sequence>
<dbReference type="GO" id="GO:0005524">
    <property type="term" value="F:ATP binding"/>
    <property type="evidence" value="ECO:0007669"/>
    <property type="project" value="InterPro"/>
</dbReference>
<feature type="domain" description="Protein kinase" evidence="1">
    <location>
        <begin position="27"/>
        <end position="86"/>
    </location>
</feature>
<reference evidence="2 3" key="1">
    <citation type="submission" date="2020-12" db="EMBL/GenBank/DDBJ databases">
        <title>Metabolic potential, ecology and presence of endohyphal bacteria is reflected in genomic diversity of Mucoromycotina.</title>
        <authorList>
            <person name="Muszewska A."/>
            <person name="Okrasinska A."/>
            <person name="Steczkiewicz K."/>
            <person name="Drgas O."/>
            <person name="Orlowska M."/>
            <person name="Perlinska-Lenart U."/>
            <person name="Aleksandrzak-Piekarczyk T."/>
            <person name="Szatraj K."/>
            <person name="Zielenkiewicz U."/>
            <person name="Pilsyk S."/>
            <person name="Malc E."/>
            <person name="Mieczkowski P."/>
            <person name="Kruszewska J.S."/>
            <person name="Biernat P."/>
            <person name="Pawlowska J."/>
        </authorList>
    </citation>
    <scope>NUCLEOTIDE SEQUENCE [LARGE SCALE GENOMIC DNA]</scope>
    <source>
        <strain evidence="2 3">CBS 142.35</strain>
    </source>
</reference>
<keyword evidence="3" id="KW-1185">Reference proteome</keyword>